<proteinExistence type="predicted"/>
<dbReference type="GO" id="GO:0016491">
    <property type="term" value="F:oxidoreductase activity"/>
    <property type="evidence" value="ECO:0007669"/>
    <property type="project" value="TreeGrafter"/>
</dbReference>
<dbReference type="InterPro" id="IPR002347">
    <property type="entry name" value="SDR_fam"/>
</dbReference>
<dbReference type="Proteomes" id="UP000594260">
    <property type="component" value="Unplaced"/>
</dbReference>
<dbReference type="GO" id="GO:0008202">
    <property type="term" value="P:steroid metabolic process"/>
    <property type="evidence" value="ECO:0007669"/>
    <property type="project" value="TreeGrafter"/>
</dbReference>
<dbReference type="AlphaFoldDB" id="A0A7M7MDW0"/>
<protein>
    <submittedName>
        <fullName evidence="2">Uncharacterized protein</fullName>
    </submittedName>
</protein>
<reference evidence="2" key="1">
    <citation type="submission" date="2021-01" db="UniProtKB">
        <authorList>
            <consortium name="EnsemblMetazoa"/>
        </authorList>
    </citation>
    <scope>IDENTIFICATION</scope>
</reference>
<dbReference type="RefSeq" id="XP_022654801.1">
    <property type="nucleotide sequence ID" value="XM_022799066.1"/>
</dbReference>
<dbReference type="InParanoid" id="A0A7M7MDW0"/>
<dbReference type="OrthoDB" id="294295at2759"/>
<dbReference type="KEGG" id="vde:111247750"/>
<dbReference type="PRINTS" id="PR00081">
    <property type="entry name" value="GDHRDH"/>
</dbReference>
<evidence type="ECO:0000313" key="3">
    <source>
        <dbReference type="Proteomes" id="UP000594260"/>
    </source>
</evidence>
<dbReference type="OMA" id="DDYASEM"/>
<dbReference type="Gene3D" id="3.40.50.720">
    <property type="entry name" value="NAD(P)-binding Rossmann-like Domain"/>
    <property type="match status" value="1"/>
</dbReference>
<evidence type="ECO:0000313" key="2">
    <source>
        <dbReference type="EnsemblMetazoa" id="XP_022654801"/>
    </source>
</evidence>
<name>A0A7M7MDW0_VARDE</name>
<dbReference type="InterPro" id="IPR036291">
    <property type="entry name" value="NAD(P)-bd_dom_sf"/>
</dbReference>
<dbReference type="PANTHER" id="PTHR43313:SF36">
    <property type="entry name" value="D-BETA-HYDROXYBUTYRATE DEHYDROGENASE, MITOCHONDRIAL"/>
    <property type="match status" value="1"/>
</dbReference>
<dbReference type="PANTHER" id="PTHR43313">
    <property type="entry name" value="SHORT-CHAIN DEHYDROGENASE/REDUCTASE FAMILY 9C"/>
    <property type="match status" value="1"/>
</dbReference>
<keyword evidence="3" id="KW-1185">Reference proteome</keyword>
<dbReference type="GeneID" id="111247750"/>
<sequence>MVLDSWRRPSGGNMTWFNMKHYLLLSFLTFKFLDWSRATSLPLWDLLSYILVLGASYWLGFVTYRYLKRYNLAFQVASYKKAIVITGCDTGFGNMLARRLAPRGFQVLAGCLNPSAPEATILETVPNVSVFPLDVTSEGSLREALDIVSTKLKESGHDLWCVVCNAGICEVGELEWQSIMSIERTLDVNVMGSIRTIRTFLPTLRASKGRIVLCASVLSNISSPGFVAYSMSKAAIASLGEGLKRELQDWDVNVCTVQPALYKTGLLRFDQVKNDFFSAQLNMLSEHVRSDYGHEYFIAFWNTIAKFFEKHANPYPEQAVDVLYHAITTVWPETHYRAGSWKQLILYNLLDYLPTEVVDLMFDKIMKPPVLPNAVMKS</sequence>
<dbReference type="Pfam" id="PF00106">
    <property type="entry name" value="adh_short"/>
    <property type="match status" value="1"/>
</dbReference>
<feature type="transmembrane region" description="Helical" evidence="1">
    <location>
        <begin position="48"/>
        <end position="67"/>
    </location>
</feature>
<dbReference type="FunCoup" id="A0A7M7MDW0">
    <property type="interactions" value="14"/>
</dbReference>
<dbReference type="EnsemblMetazoa" id="XM_022799066">
    <property type="protein sequence ID" value="XP_022654801"/>
    <property type="gene ID" value="LOC111247750"/>
</dbReference>
<organism evidence="2 3">
    <name type="scientific">Varroa destructor</name>
    <name type="common">Honeybee mite</name>
    <dbReference type="NCBI Taxonomy" id="109461"/>
    <lineage>
        <taxon>Eukaryota</taxon>
        <taxon>Metazoa</taxon>
        <taxon>Ecdysozoa</taxon>
        <taxon>Arthropoda</taxon>
        <taxon>Chelicerata</taxon>
        <taxon>Arachnida</taxon>
        <taxon>Acari</taxon>
        <taxon>Parasitiformes</taxon>
        <taxon>Mesostigmata</taxon>
        <taxon>Gamasina</taxon>
        <taxon>Dermanyssoidea</taxon>
        <taxon>Varroidae</taxon>
        <taxon>Varroa</taxon>
    </lineage>
</organism>
<keyword evidence="1" id="KW-0472">Membrane</keyword>
<evidence type="ECO:0000256" key="1">
    <source>
        <dbReference type="SAM" id="Phobius"/>
    </source>
</evidence>
<accession>A0A7M7MDW0</accession>
<keyword evidence="1" id="KW-1133">Transmembrane helix</keyword>
<keyword evidence="1" id="KW-0812">Transmembrane</keyword>
<dbReference type="SUPFAM" id="SSF51735">
    <property type="entry name" value="NAD(P)-binding Rossmann-fold domains"/>
    <property type="match status" value="1"/>
</dbReference>